<evidence type="ECO:0000313" key="2">
    <source>
        <dbReference type="Proteomes" id="UP001220324"/>
    </source>
</evidence>
<gene>
    <name evidence="1" type="ORF">N7494_010565</name>
</gene>
<name>A0AAD6CIB0_9EURO</name>
<organism evidence="1 2">
    <name type="scientific">Penicillium frequentans</name>
    <dbReference type="NCBI Taxonomy" id="3151616"/>
    <lineage>
        <taxon>Eukaryota</taxon>
        <taxon>Fungi</taxon>
        <taxon>Dikarya</taxon>
        <taxon>Ascomycota</taxon>
        <taxon>Pezizomycotina</taxon>
        <taxon>Eurotiomycetes</taxon>
        <taxon>Eurotiomycetidae</taxon>
        <taxon>Eurotiales</taxon>
        <taxon>Aspergillaceae</taxon>
        <taxon>Penicillium</taxon>
    </lineage>
</organism>
<evidence type="ECO:0000313" key="1">
    <source>
        <dbReference type="EMBL" id="KAJ5523915.1"/>
    </source>
</evidence>
<dbReference type="Proteomes" id="UP001220324">
    <property type="component" value="Unassembled WGS sequence"/>
</dbReference>
<dbReference type="EMBL" id="JAQIZZ010000008">
    <property type="protein sequence ID" value="KAJ5523915.1"/>
    <property type="molecule type" value="Genomic_DNA"/>
</dbReference>
<comment type="caution">
    <text evidence="1">The sequence shown here is derived from an EMBL/GenBank/DDBJ whole genome shotgun (WGS) entry which is preliminary data.</text>
</comment>
<keyword evidence="2" id="KW-1185">Reference proteome</keyword>
<reference evidence="1 2" key="1">
    <citation type="journal article" date="2023" name="IMA Fungus">
        <title>Comparative genomic study of the Penicillium genus elucidates a diverse pangenome and 15 lateral gene transfer events.</title>
        <authorList>
            <person name="Petersen C."/>
            <person name="Sorensen T."/>
            <person name="Nielsen M.R."/>
            <person name="Sondergaard T.E."/>
            <person name="Sorensen J.L."/>
            <person name="Fitzpatrick D.A."/>
            <person name="Frisvad J.C."/>
            <person name="Nielsen K.L."/>
        </authorList>
    </citation>
    <scope>NUCLEOTIDE SEQUENCE [LARGE SCALE GENOMIC DNA]</scope>
    <source>
        <strain evidence="1 2">IBT 35679</strain>
    </source>
</reference>
<accession>A0AAD6CIB0</accession>
<protein>
    <submittedName>
        <fullName evidence="1">Uncharacterized protein</fullName>
    </submittedName>
</protein>
<dbReference type="AlphaFoldDB" id="A0AAD6CIB0"/>
<dbReference type="Pfam" id="PF20174">
    <property type="entry name" value="DUF6540"/>
    <property type="match status" value="1"/>
</dbReference>
<proteinExistence type="predicted"/>
<dbReference type="InterPro" id="IPR046670">
    <property type="entry name" value="DUF6540"/>
</dbReference>
<sequence>MTDIHVAIYRRAEEGKLRHWAIWLQTSPSEESVILQVTDNMYGYGYRIADPVYASPFHTEKVESVIYCGSIHQENHDRAVDAILHHPVHNRETAWNCQSWVLECWDLLVQMGLMESCSQGINCVEFLRE</sequence>